<dbReference type="RefSeq" id="WP_012830235.1">
    <property type="nucleotide sequence ID" value="NC_013440.1"/>
</dbReference>
<dbReference type="Proteomes" id="UP000001880">
    <property type="component" value="Chromosome"/>
</dbReference>
<keyword evidence="2" id="KW-0547">Nucleotide-binding</keyword>
<dbReference type="eggNOG" id="COG3842">
    <property type="taxonomic scope" value="Bacteria"/>
</dbReference>
<dbReference type="GO" id="GO:0016887">
    <property type="term" value="F:ATP hydrolysis activity"/>
    <property type="evidence" value="ECO:0007669"/>
    <property type="project" value="InterPro"/>
</dbReference>
<dbReference type="InterPro" id="IPR012340">
    <property type="entry name" value="NA-bd_OB-fold"/>
</dbReference>
<accession>D0LWJ3</accession>
<dbReference type="GO" id="GO:1990060">
    <property type="term" value="C:maltose transport complex"/>
    <property type="evidence" value="ECO:0007669"/>
    <property type="project" value="TreeGrafter"/>
</dbReference>
<dbReference type="CDD" id="cd03301">
    <property type="entry name" value="ABC_MalK_N"/>
    <property type="match status" value="1"/>
</dbReference>
<dbReference type="HOGENOM" id="CLU_000604_1_1_7"/>
<dbReference type="KEGG" id="hoh:Hoch_5155"/>
<reference evidence="5 6" key="1">
    <citation type="journal article" date="2010" name="Stand. Genomic Sci.">
        <title>Complete genome sequence of Haliangium ochraceum type strain (SMP-2).</title>
        <authorList>
            <consortium name="US DOE Joint Genome Institute (JGI-PGF)"/>
            <person name="Ivanova N."/>
            <person name="Daum C."/>
            <person name="Lang E."/>
            <person name="Abt B."/>
            <person name="Kopitz M."/>
            <person name="Saunders E."/>
            <person name="Lapidus A."/>
            <person name="Lucas S."/>
            <person name="Glavina Del Rio T."/>
            <person name="Nolan M."/>
            <person name="Tice H."/>
            <person name="Copeland A."/>
            <person name="Cheng J.F."/>
            <person name="Chen F."/>
            <person name="Bruce D."/>
            <person name="Goodwin L."/>
            <person name="Pitluck S."/>
            <person name="Mavromatis K."/>
            <person name="Pati A."/>
            <person name="Mikhailova N."/>
            <person name="Chen A."/>
            <person name="Palaniappan K."/>
            <person name="Land M."/>
            <person name="Hauser L."/>
            <person name="Chang Y.J."/>
            <person name="Jeffries C.D."/>
            <person name="Detter J.C."/>
            <person name="Brettin T."/>
            <person name="Rohde M."/>
            <person name="Goker M."/>
            <person name="Bristow J."/>
            <person name="Markowitz V."/>
            <person name="Eisen J.A."/>
            <person name="Hugenholtz P."/>
            <person name="Kyrpides N.C."/>
            <person name="Klenk H.P."/>
        </authorList>
    </citation>
    <scope>NUCLEOTIDE SEQUENCE [LARGE SCALE GENOMIC DNA]</scope>
    <source>
        <strain evidence="6">DSM 14365 / CIP 107738 / JCM 11303 / AJ 13395 / SMP-2</strain>
    </source>
</reference>
<dbReference type="PROSITE" id="PS50893">
    <property type="entry name" value="ABC_TRANSPORTER_2"/>
    <property type="match status" value="1"/>
</dbReference>
<dbReference type="AlphaFoldDB" id="D0LWJ3"/>
<proteinExistence type="predicted"/>
<dbReference type="Pfam" id="PF00005">
    <property type="entry name" value="ABC_tran"/>
    <property type="match status" value="1"/>
</dbReference>
<dbReference type="InterPro" id="IPR003439">
    <property type="entry name" value="ABC_transporter-like_ATP-bd"/>
</dbReference>
<dbReference type="EMBL" id="CP001804">
    <property type="protein sequence ID" value="ACY17643.1"/>
    <property type="molecule type" value="Genomic_DNA"/>
</dbReference>
<dbReference type="GO" id="GO:0015423">
    <property type="term" value="F:ABC-type maltose transporter activity"/>
    <property type="evidence" value="ECO:0007669"/>
    <property type="project" value="TreeGrafter"/>
</dbReference>
<dbReference type="InterPro" id="IPR008995">
    <property type="entry name" value="Mo/tungstate-bd_C_term_dom"/>
</dbReference>
<dbReference type="PROSITE" id="PS00211">
    <property type="entry name" value="ABC_TRANSPORTER_1"/>
    <property type="match status" value="1"/>
</dbReference>
<dbReference type="Gene3D" id="2.40.50.140">
    <property type="entry name" value="Nucleic acid-binding proteins"/>
    <property type="match status" value="1"/>
</dbReference>
<dbReference type="InterPro" id="IPR015855">
    <property type="entry name" value="ABC_transpr_MalK-like"/>
</dbReference>
<dbReference type="Gene3D" id="3.40.50.300">
    <property type="entry name" value="P-loop containing nucleotide triphosphate hydrolases"/>
    <property type="match status" value="1"/>
</dbReference>
<dbReference type="NCBIfam" id="NF008653">
    <property type="entry name" value="PRK11650.1"/>
    <property type="match status" value="1"/>
</dbReference>
<evidence type="ECO:0000259" key="4">
    <source>
        <dbReference type="PROSITE" id="PS50893"/>
    </source>
</evidence>
<dbReference type="Pfam" id="PF08402">
    <property type="entry name" value="TOBE_2"/>
    <property type="match status" value="1"/>
</dbReference>
<feature type="domain" description="ABC transporter" evidence="4">
    <location>
        <begin position="4"/>
        <end position="234"/>
    </location>
</feature>
<keyword evidence="6" id="KW-1185">Reference proteome</keyword>
<dbReference type="Gene3D" id="2.40.50.100">
    <property type="match status" value="1"/>
</dbReference>
<dbReference type="STRING" id="502025.Hoch_5155"/>
<dbReference type="PANTHER" id="PTHR43875:SF3">
    <property type="entry name" value="MALTOSE_MALTODEXTRIN IMPORT ATP-BINDING PROTEIN MALK"/>
    <property type="match status" value="1"/>
</dbReference>
<dbReference type="SMART" id="SM00382">
    <property type="entry name" value="AAA"/>
    <property type="match status" value="1"/>
</dbReference>
<evidence type="ECO:0000313" key="5">
    <source>
        <dbReference type="EMBL" id="ACY17643.1"/>
    </source>
</evidence>
<dbReference type="SUPFAM" id="SSF50331">
    <property type="entry name" value="MOP-like"/>
    <property type="match status" value="1"/>
</dbReference>
<dbReference type="OrthoDB" id="9809450at2"/>
<dbReference type="SUPFAM" id="SSF52540">
    <property type="entry name" value="P-loop containing nucleoside triphosphate hydrolases"/>
    <property type="match status" value="1"/>
</dbReference>
<gene>
    <name evidence="5" type="ordered locus">Hoch_5155</name>
</gene>
<dbReference type="InterPro" id="IPR047641">
    <property type="entry name" value="ABC_transpr_MalK/UgpC-like"/>
</dbReference>
<sequence length="395" mass="42849">MADLVLREVRKSFDETEVIHGVDLDIEDGEFVVFVGPSGCGKSTLLRLIAGLEDITGGELRIGGELCNAQPPSERGVAMVFQSYALYPHMSVRENMAFALKLQRASKDEIAKRVKRAARILQIENLLERKPKQLSGGQRQRVAIGRAIVREPKVFLFDEPLSNLDAALRVQMRIEIAKLHKELATTIVYVTHDQVEAMTMADKIVVLAKGIVAQVGAPLELYNYPQNRFVAGFIGSPKMNFLDATLRSADASGATVELSGGFSVTASVDAADLDGGAPVALGIRPEHLVLLGDDSPAEGVARIPVEVALVEHLGEGTLVYVRVPGCRELIVCRTEGTTRVKDGQKIELGIPADECHLFAGHETFVDDDAEDSGAEDIEVVQTGRASFKRLVDIEN</sequence>
<dbReference type="InterPro" id="IPR013611">
    <property type="entry name" value="Transp-assoc_OB_typ2"/>
</dbReference>
<dbReference type="InterPro" id="IPR017871">
    <property type="entry name" value="ABC_transporter-like_CS"/>
</dbReference>
<name>D0LWJ3_HALO1</name>
<dbReference type="InterPro" id="IPR003593">
    <property type="entry name" value="AAA+_ATPase"/>
</dbReference>
<dbReference type="GO" id="GO:0005524">
    <property type="term" value="F:ATP binding"/>
    <property type="evidence" value="ECO:0007669"/>
    <property type="project" value="UniProtKB-KW"/>
</dbReference>
<dbReference type="GO" id="GO:0055052">
    <property type="term" value="C:ATP-binding cassette (ABC) transporter complex, substrate-binding subunit-containing"/>
    <property type="evidence" value="ECO:0007669"/>
    <property type="project" value="TreeGrafter"/>
</dbReference>
<keyword evidence="1" id="KW-0813">Transport</keyword>
<evidence type="ECO:0000256" key="2">
    <source>
        <dbReference type="ARBA" id="ARBA00022741"/>
    </source>
</evidence>
<evidence type="ECO:0000256" key="1">
    <source>
        <dbReference type="ARBA" id="ARBA00022448"/>
    </source>
</evidence>
<organism evidence="5 6">
    <name type="scientific">Haliangium ochraceum (strain DSM 14365 / JCM 11303 / SMP-2)</name>
    <dbReference type="NCBI Taxonomy" id="502025"/>
    <lineage>
        <taxon>Bacteria</taxon>
        <taxon>Pseudomonadati</taxon>
        <taxon>Myxococcota</taxon>
        <taxon>Polyangia</taxon>
        <taxon>Haliangiales</taxon>
        <taxon>Kofleriaceae</taxon>
        <taxon>Haliangium</taxon>
    </lineage>
</organism>
<dbReference type="PANTHER" id="PTHR43875">
    <property type="entry name" value="MALTODEXTRIN IMPORT ATP-BINDING PROTEIN MSMX"/>
    <property type="match status" value="1"/>
</dbReference>
<dbReference type="InterPro" id="IPR027417">
    <property type="entry name" value="P-loop_NTPase"/>
</dbReference>
<dbReference type="FunFam" id="3.40.50.300:FF:000042">
    <property type="entry name" value="Maltose/maltodextrin ABC transporter, ATP-binding protein"/>
    <property type="match status" value="1"/>
</dbReference>
<protein>
    <submittedName>
        <fullName evidence="5">ABC transporter related protein</fullName>
    </submittedName>
</protein>
<evidence type="ECO:0000313" key="6">
    <source>
        <dbReference type="Proteomes" id="UP000001880"/>
    </source>
</evidence>
<evidence type="ECO:0000256" key="3">
    <source>
        <dbReference type="ARBA" id="ARBA00022840"/>
    </source>
</evidence>
<keyword evidence="3" id="KW-0067">ATP-binding</keyword>